<protein>
    <submittedName>
        <fullName evidence="1">Uncharacterized protein</fullName>
    </submittedName>
</protein>
<gene>
    <name evidence="1" type="ORF">GCM10023307_16070</name>
</gene>
<accession>A0ABP9BAG5</accession>
<name>A0ABP9BAG5_9GAMM</name>
<keyword evidence="2" id="KW-1185">Reference proteome</keyword>
<dbReference type="EMBL" id="BAABJE010000005">
    <property type="protein sequence ID" value="GAA4791471.1"/>
    <property type="molecule type" value="Genomic_DNA"/>
</dbReference>
<proteinExistence type="predicted"/>
<evidence type="ECO:0000313" key="2">
    <source>
        <dbReference type="Proteomes" id="UP001499959"/>
    </source>
</evidence>
<organism evidence="1 2">
    <name type="scientific">Lysobacter hankyongensis</name>
    <dbReference type="NCBI Taxonomy" id="1176535"/>
    <lineage>
        <taxon>Bacteria</taxon>
        <taxon>Pseudomonadati</taxon>
        <taxon>Pseudomonadota</taxon>
        <taxon>Gammaproteobacteria</taxon>
        <taxon>Lysobacterales</taxon>
        <taxon>Lysobacteraceae</taxon>
        <taxon>Lysobacter</taxon>
    </lineage>
</organism>
<evidence type="ECO:0000313" key="1">
    <source>
        <dbReference type="EMBL" id="GAA4791471.1"/>
    </source>
</evidence>
<sequence>MSSKNEQIAWHFSFGLERDGPGLVSADQANEFMDAIVTLAEGRGFLVGGGFSAYAEPCTKNTAGEA</sequence>
<reference evidence="2" key="1">
    <citation type="journal article" date="2019" name="Int. J. Syst. Evol. Microbiol.">
        <title>The Global Catalogue of Microorganisms (GCM) 10K type strain sequencing project: providing services to taxonomists for standard genome sequencing and annotation.</title>
        <authorList>
            <consortium name="The Broad Institute Genomics Platform"/>
            <consortium name="The Broad Institute Genome Sequencing Center for Infectious Disease"/>
            <person name="Wu L."/>
            <person name="Ma J."/>
        </authorList>
    </citation>
    <scope>NUCLEOTIDE SEQUENCE [LARGE SCALE GENOMIC DNA]</scope>
    <source>
        <strain evidence="2">JCM 18204</strain>
    </source>
</reference>
<comment type="caution">
    <text evidence="1">The sequence shown here is derived from an EMBL/GenBank/DDBJ whole genome shotgun (WGS) entry which is preliminary data.</text>
</comment>
<dbReference type="Proteomes" id="UP001499959">
    <property type="component" value="Unassembled WGS sequence"/>
</dbReference>